<dbReference type="PROSITE" id="PS50968">
    <property type="entry name" value="BIOTINYL_LIPOYL"/>
    <property type="match status" value="1"/>
</dbReference>
<dbReference type="Gene3D" id="2.40.50.100">
    <property type="match status" value="1"/>
</dbReference>
<comment type="caution">
    <text evidence="3">The sequence shown here is derived from an EMBL/GenBank/DDBJ whole genome shotgun (WGS) entry which is preliminary data.</text>
</comment>
<evidence type="ECO:0000259" key="2">
    <source>
        <dbReference type="PROSITE" id="PS50968"/>
    </source>
</evidence>
<organism evidence="3 4">
    <name type="scientific">Mucilaginibacter terrenus</name>
    <dbReference type="NCBI Taxonomy" id="2482727"/>
    <lineage>
        <taxon>Bacteria</taxon>
        <taxon>Pseudomonadati</taxon>
        <taxon>Bacteroidota</taxon>
        <taxon>Sphingobacteriia</taxon>
        <taxon>Sphingobacteriales</taxon>
        <taxon>Sphingobacteriaceae</taxon>
        <taxon>Mucilaginibacter</taxon>
    </lineage>
</organism>
<sequence length="165" mass="18325">MYKITVNDEYHFETSSQNGELLVNGKTHQADIACINNSLYNVIKNNVSTQVEVISFDKATKVAEVRVNNSIYNLTVKDNYDLLLDKMGLSSANATVVSEIKAPMPGLVLKIFAKEQQDIKKGENLLILEAMKMENIIKAPADVKIKSVFIKEGGKVEKGQVMISF</sequence>
<dbReference type="EMBL" id="QWDE01000002">
    <property type="protein sequence ID" value="RFZ82978.1"/>
    <property type="molecule type" value="Genomic_DNA"/>
</dbReference>
<dbReference type="Proteomes" id="UP000260823">
    <property type="component" value="Unassembled WGS sequence"/>
</dbReference>
<dbReference type="InterPro" id="IPR001882">
    <property type="entry name" value="Biotin_BS"/>
</dbReference>
<dbReference type="PANTHER" id="PTHR45266:SF3">
    <property type="entry name" value="OXALOACETATE DECARBOXYLASE ALPHA CHAIN"/>
    <property type="match status" value="1"/>
</dbReference>
<feature type="domain" description="Lipoyl-binding" evidence="2">
    <location>
        <begin position="89"/>
        <end position="165"/>
    </location>
</feature>
<dbReference type="Pfam" id="PF00364">
    <property type="entry name" value="Biotin_lipoyl"/>
    <property type="match status" value="1"/>
</dbReference>
<dbReference type="CDD" id="cd06850">
    <property type="entry name" value="biotinyl_domain"/>
    <property type="match status" value="1"/>
</dbReference>
<accession>A0A3E2NPQ9</accession>
<gene>
    <name evidence="3" type="ORF">DYU05_12545</name>
</gene>
<dbReference type="InterPro" id="IPR050709">
    <property type="entry name" value="Biotin_Carboxyl_Carrier/Decarb"/>
</dbReference>
<evidence type="ECO:0000313" key="3">
    <source>
        <dbReference type="EMBL" id="RFZ82978.1"/>
    </source>
</evidence>
<dbReference type="PANTHER" id="PTHR45266">
    <property type="entry name" value="OXALOACETATE DECARBOXYLASE ALPHA CHAIN"/>
    <property type="match status" value="1"/>
</dbReference>
<proteinExistence type="predicted"/>
<keyword evidence="1" id="KW-0092">Biotin</keyword>
<reference evidence="3 4" key="1">
    <citation type="submission" date="2018-08" db="EMBL/GenBank/DDBJ databases">
        <title>Mucilaginibacter terrae sp. nov., isolated from manganese diggings.</title>
        <authorList>
            <person name="Huang Y."/>
            <person name="Zhou Z."/>
        </authorList>
    </citation>
    <scope>NUCLEOTIDE SEQUENCE [LARGE SCALE GENOMIC DNA]</scope>
    <source>
        <strain evidence="3 4">ZH6</strain>
    </source>
</reference>
<dbReference type="SUPFAM" id="SSF51230">
    <property type="entry name" value="Single hybrid motif"/>
    <property type="match status" value="1"/>
</dbReference>
<keyword evidence="4" id="KW-1185">Reference proteome</keyword>
<evidence type="ECO:0000313" key="4">
    <source>
        <dbReference type="Proteomes" id="UP000260823"/>
    </source>
</evidence>
<dbReference type="PROSITE" id="PS00188">
    <property type="entry name" value="BIOTIN"/>
    <property type="match status" value="1"/>
</dbReference>
<dbReference type="OrthoDB" id="9812676at2"/>
<dbReference type="InterPro" id="IPR011053">
    <property type="entry name" value="Single_hybrid_motif"/>
</dbReference>
<dbReference type="RefSeq" id="WP_117383453.1">
    <property type="nucleotide sequence ID" value="NZ_QWDE01000002.1"/>
</dbReference>
<evidence type="ECO:0000256" key="1">
    <source>
        <dbReference type="ARBA" id="ARBA00023267"/>
    </source>
</evidence>
<dbReference type="FunFam" id="2.40.50.100:FF:000003">
    <property type="entry name" value="Acetyl-CoA carboxylase biotin carboxyl carrier protein"/>
    <property type="match status" value="1"/>
</dbReference>
<name>A0A3E2NPQ9_9SPHI</name>
<protein>
    <submittedName>
        <fullName evidence="3">Acetyl-CoA carboxylase biotin carboxyl carrier protein subunit</fullName>
    </submittedName>
</protein>
<dbReference type="InterPro" id="IPR000089">
    <property type="entry name" value="Biotin_lipoyl"/>
</dbReference>
<dbReference type="AlphaFoldDB" id="A0A3E2NPQ9"/>